<evidence type="ECO:0000313" key="3">
    <source>
        <dbReference type="EMBL" id="SFS01704.1"/>
    </source>
</evidence>
<organism evidence="3 4">
    <name type="scientific">Sphingomonas jatrophae</name>
    <dbReference type="NCBI Taxonomy" id="1166337"/>
    <lineage>
        <taxon>Bacteria</taxon>
        <taxon>Pseudomonadati</taxon>
        <taxon>Pseudomonadota</taxon>
        <taxon>Alphaproteobacteria</taxon>
        <taxon>Sphingomonadales</taxon>
        <taxon>Sphingomonadaceae</taxon>
        <taxon>Sphingomonas</taxon>
    </lineage>
</organism>
<dbReference type="EMBL" id="FOZG01000002">
    <property type="protein sequence ID" value="SFS01704.1"/>
    <property type="molecule type" value="Genomic_DNA"/>
</dbReference>
<feature type="region of interest" description="Disordered" evidence="1">
    <location>
        <begin position="1"/>
        <end position="29"/>
    </location>
</feature>
<proteinExistence type="predicted"/>
<sequence length="59" mass="5959">MSHIPNKVMPHAAPHAAEPAAPAPAEQPHVPPASWLTLAGGAAAAVALGAVGTHLMRRR</sequence>
<evidence type="ECO:0000256" key="1">
    <source>
        <dbReference type="SAM" id="MobiDB-lite"/>
    </source>
</evidence>
<feature type="transmembrane region" description="Helical" evidence="2">
    <location>
        <begin position="35"/>
        <end position="56"/>
    </location>
</feature>
<protein>
    <submittedName>
        <fullName evidence="3">Uncharacterized protein</fullName>
    </submittedName>
</protein>
<dbReference type="RefSeq" id="WP_093315205.1">
    <property type="nucleotide sequence ID" value="NZ_FOZG01000002.1"/>
</dbReference>
<dbReference type="AlphaFoldDB" id="A0A1I6LE66"/>
<keyword evidence="2" id="KW-1133">Transmembrane helix</keyword>
<dbReference type="STRING" id="1166337.SAMN05192580_2630"/>
<keyword evidence="4" id="KW-1185">Reference proteome</keyword>
<gene>
    <name evidence="3" type="ORF">SAMN05192580_2630</name>
</gene>
<name>A0A1I6LE66_9SPHN</name>
<evidence type="ECO:0000313" key="4">
    <source>
        <dbReference type="Proteomes" id="UP000198824"/>
    </source>
</evidence>
<accession>A0A1I6LE66</accession>
<evidence type="ECO:0000256" key="2">
    <source>
        <dbReference type="SAM" id="Phobius"/>
    </source>
</evidence>
<keyword evidence="2" id="KW-0812">Transmembrane</keyword>
<reference evidence="3 4" key="1">
    <citation type="submission" date="2016-10" db="EMBL/GenBank/DDBJ databases">
        <authorList>
            <person name="de Groot N.N."/>
        </authorList>
    </citation>
    <scope>NUCLEOTIDE SEQUENCE [LARGE SCALE GENOMIC DNA]</scope>
    <source>
        <strain evidence="3 4">S5-249</strain>
    </source>
</reference>
<keyword evidence="2" id="KW-0472">Membrane</keyword>
<dbReference type="Proteomes" id="UP000198824">
    <property type="component" value="Unassembled WGS sequence"/>
</dbReference>
<feature type="compositionally biased region" description="Low complexity" evidence="1">
    <location>
        <begin position="10"/>
        <end position="28"/>
    </location>
</feature>